<keyword evidence="17" id="KW-1185">Reference proteome</keyword>
<comment type="similarity">
    <text evidence="4">Belongs to the TMEM138 family.</text>
</comment>
<comment type="caution">
    <text evidence="15">The sequence shown here is derived from an EMBL/GenBank/DDBJ whole genome shotgun (WGS) entry which is preliminary data.</text>
</comment>
<sequence>LRMLARYQFTFLLLALLLLFDVFVNSAVDYMATSNVNLLVLYILQDLFILFAFILIFLQFFSTYFFKAGLAKVLIDRFKLTIIFTVIYFGLTIGLHIWNLTLRWESISNIPTTAGYSALFAIQRGFSVFYYYIYKRSLLRLGDERFYKDSAFFRREFERRRND</sequence>
<dbReference type="GO" id="GO:0030030">
    <property type="term" value="P:cell projection organization"/>
    <property type="evidence" value="ECO:0007669"/>
    <property type="project" value="UniProtKB-KW"/>
</dbReference>
<evidence type="ECO:0000256" key="14">
    <source>
        <dbReference type="SAM" id="Phobius"/>
    </source>
</evidence>
<proteinExistence type="inferred from homology"/>
<keyword evidence="13" id="KW-0966">Cell projection</keyword>
<feature type="non-terminal residue" evidence="15">
    <location>
        <position position="1"/>
    </location>
</feature>
<keyword evidence="6" id="KW-0926">Vacuole</keyword>
<dbReference type="PANTHER" id="PTHR13306">
    <property type="entry name" value="TRANSMEMBRANE PROTEIN 138"/>
    <property type="match status" value="1"/>
</dbReference>
<evidence type="ECO:0000256" key="12">
    <source>
        <dbReference type="ARBA" id="ARBA00023180"/>
    </source>
</evidence>
<evidence type="ECO:0000256" key="9">
    <source>
        <dbReference type="ARBA" id="ARBA00022989"/>
    </source>
</evidence>
<dbReference type="OrthoDB" id="189688at2759"/>
<organism evidence="15 17">
    <name type="scientific">Macrostomum lignano</name>
    <dbReference type="NCBI Taxonomy" id="282301"/>
    <lineage>
        <taxon>Eukaryota</taxon>
        <taxon>Metazoa</taxon>
        <taxon>Spiralia</taxon>
        <taxon>Lophotrochozoa</taxon>
        <taxon>Platyhelminthes</taxon>
        <taxon>Rhabditophora</taxon>
        <taxon>Macrostomorpha</taxon>
        <taxon>Macrostomida</taxon>
        <taxon>Macrostomidae</taxon>
        <taxon>Macrostomum</taxon>
    </lineage>
</organism>
<evidence type="ECO:0000256" key="6">
    <source>
        <dbReference type="ARBA" id="ARBA00022554"/>
    </source>
</evidence>
<evidence type="ECO:0000256" key="5">
    <source>
        <dbReference type="ARBA" id="ARBA00014515"/>
    </source>
</evidence>
<gene>
    <name evidence="16" type="ORF">BOX15_Mlig009656g1</name>
    <name evidence="15" type="ORF">BOX15_Mlig025691g1</name>
</gene>
<evidence type="ECO:0000256" key="8">
    <source>
        <dbReference type="ARBA" id="ARBA00022794"/>
    </source>
</evidence>
<evidence type="ECO:0000256" key="11">
    <source>
        <dbReference type="ARBA" id="ARBA00023136"/>
    </source>
</evidence>
<feature type="transmembrane region" description="Helical" evidence="14">
    <location>
        <begin position="78"/>
        <end position="98"/>
    </location>
</feature>
<dbReference type="EMBL" id="NIVC01003245">
    <property type="protein sequence ID" value="PAA52416.1"/>
    <property type="molecule type" value="Genomic_DNA"/>
</dbReference>
<keyword evidence="7 14" id="KW-0812">Transmembrane</keyword>
<dbReference type="GO" id="GO:0005929">
    <property type="term" value="C:cilium"/>
    <property type="evidence" value="ECO:0007669"/>
    <property type="project" value="UniProtKB-SubCell"/>
</dbReference>
<evidence type="ECO:0000256" key="3">
    <source>
        <dbReference type="ARBA" id="ARBA00004138"/>
    </source>
</evidence>
<name>A0A267DTB1_9PLAT</name>
<keyword evidence="9 14" id="KW-1133">Transmembrane helix</keyword>
<evidence type="ECO:0000313" key="16">
    <source>
        <dbReference type="EMBL" id="PAA59321.1"/>
    </source>
</evidence>
<dbReference type="GO" id="GO:0005774">
    <property type="term" value="C:vacuolar membrane"/>
    <property type="evidence" value="ECO:0007669"/>
    <property type="project" value="UniProtKB-SubCell"/>
</dbReference>
<dbReference type="Proteomes" id="UP000215902">
    <property type="component" value="Unassembled WGS sequence"/>
</dbReference>
<comment type="function">
    <text evidence="1">Required for ciliogenesis.</text>
</comment>
<keyword evidence="11 14" id="KW-0472">Membrane</keyword>
<evidence type="ECO:0000256" key="4">
    <source>
        <dbReference type="ARBA" id="ARBA00010572"/>
    </source>
</evidence>
<evidence type="ECO:0000256" key="2">
    <source>
        <dbReference type="ARBA" id="ARBA00004128"/>
    </source>
</evidence>
<keyword evidence="8" id="KW-0970">Cilium biogenesis/degradation</keyword>
<dbReference type="PANTHER" id="PTHR13306:SF6">
    <property type="entry name" value="TRANSMEMBRANE PROTEIN 138"/>
    <property type="match status" value="1"/>
</dbReference>
<feature type="transmembrane region" description="Helical" evidence="14">
    <location>
        <begin position="42"/>
        <end position="66"/>
    </location>
</feature>
<reference evidence="15 17" key="1">
    <citation type="submission" date="2017-06" db="EMBL/GenBank/DDBJ databases">
        <title>A platform for efficient transgenesis in Macrostomum lignano, a flatworm model organism for stem cell research.</title>
        <authorList>
            <person name="Berezikov E."/>
        </authorList>
    </citation>
    <scope>NUCLEOTIDE SEQUENCE [LARGE SCALE GENOMIC DNA]</scope>
    <source>
        <strain evidence="15">DV1</strain>
        <tissue evidence="15">Whole organism</tissue>
    </source>
</reference>
<evidence type="ECO:0000256" key="10">
    <source>
        <dbReference type="ARBA" id="ARBA00023069"/>
    </source>
</evidence>
<evidence type="ECO:0000256" key="13">
    <source>
        <dbReference type="ARBA" id="ARBA00023273"/>
    </source>
</evidence>
<dbReference type="EMBL" id="NIVC01002277">
    <property type="protein sequence ID" value="PAA59321.1"/>
    <property type="molecule type" value="Genomic_DNA"/>
</dbReference>
<evidence type="ECO:0000313" key="15">
    <source>
        <dbReference type="EMBL" id="PAA52416.1"/>
    </source>
</evidence>
<dbReference type="Pfam" id="PF14935">
    <property type="entry name" value="TMEM138"/>
    <property type="match status" value="1"/>
</dbReference>
<protein>
    <recommendedName>
        <fullName evidence="5">Transmembrane protein 138</fullName>
    </recommendedName>
</protein>
<dbReference type="InterPro" id="IPR024133">
    <property type="entry name" value="TM_138"/>
</dbReference>
<evidence type="ECO:0000256" key="7">
    <source>
        <dbReference type="ARBA" id="ARBA00022692"/>
    </source>
</evidence>
<dbReference type="AlphaFoldDB" id="A0A267DTB1"/>
<feature type="transmembrane region" description="Helical" evidence="14">
    <location>
        <begin position="110"/>
        <end position="133"/>
    </location>
</feature>
<accession>A0A267DTB1</accession>
<dbReference type="STRING" id="282301.A0A267DTB1"/>
<evidence type="ECO:0000256" key="1">
    <source>
        <dbReference type="ARBA" id="ARBA00003709"/>
    </source>
</evidence>
<keyword evidence="12" id="KW-0325">Glycoprotein</keyword>
<keyword evidence="10" id="KW-0969">Cilium</keyword>
<evidence type="ECO:0000313" key="17">
    <source>
        <dbReference type="Proteomes" id="UP000215902"/>
    </source>
</evidence>
<comment type="subcellular location">
    <subcellularLocation>
        <location evidence="3">Cell projection</location>
        <location evidence="3">Cilium</location>
    </subcellularLocation>
    <subcellularLocation>
        <location evidence="2">Vacuole membrane</location>
        <topology evidence="2">Multi-pass membrane protein</topology>
    </subcellularLocation>
</comment>